<dbReference type="PROSITE" id="PS50096">
    <property type="entry name" value="IQ"/>
    <property type="match status" value="2"/>
</dbReference>
<dbReference type="Proteomes" id="UP000188354">
    <property type="component" value="Chromosome LG13"/>
</dbReference>
<dbReference type="GO" id="GO:0005516">
    <property type="term" value="F:calmodulin binding"/>
    <property type="evidence" value="ECO:0007669"/>
    <property type="project" value="UniProtKB-KW"/>
</dbReference>
<feature type="compositionally biased region" description="Polar residues" evidence="5">
    <location>
        <begin position="331"/>
        <end position="346"/>
    </location>
</feature>
<feature type="region of interest" description="Disordered" evidence="5">
    <location>
        <begin position="304"/>
        <end position="356"/>
    </location>
</feature>
<name>A0A4P1R0A1_LUPAN</name>
<dbReference type="InterPro" id="IPR027417">
    <property type="entry name" value="P-loop_NTPase"/>
</dbReference>
<dbReference type="AlphaFoldDB" id="A0A4P1R0A1"/>
<dbReference type="EMBL" id="CM007373">
    <property type="protein sequence ID" value="OIV98917.1"/>
    <property type="molecule type" value="Genomic_DNA"/>
</dbReference>
<keyword evidence="8" id="KW-1185">Reference proteome</keyword>
<feature type="domain" description="DUF4005" evidence="6">
    <location>
        <begin position="335"/>
        <end position="409"/>
    </location>
</feature>
<evidence type="ECO:0000256" key="2">
    <source>
        <dbReference type="ARBA" id="ARBA00024341"/>
    </source>
</evidence>
<dbReference type="PANTHER" id="PTHR32295">
    <property type="entry name" value="IQ-DOMAIN 5-RELATED"/>
    <property type="match status" value="1"/>
</dbReference>
<feature type="compositionally biased region" description="Basic and acidic residues" evidence="5">
    <location>
        <begin position="418"/>
        <end position="427"/>
    </location>
</feature>
<dbReference type="Pfam" id="PF00612">
    <property type="entry name" value="IQ"/>
    <property type="match status" value="1"/>
</dbReference>
<feature type="compositionally biased region" description="Polar residues" evidence="5">
    <location>
        <begin position="39"/>
        <end position="50"/>
    </location>
</feature>
<evidence type="ECO:0000256" key="5">
    <source>
        <dbReference type="SAM" id="MobiDB-lite"/>
    </source>
</evidence>
<feature type="compositionally biased region" description="Polar residues" evidence="5">
    <location>
        <begin position="429"/>
        <end position="445"/>
    </location>
</feature>
<comment type="function">
    <text evidence="4">May be involved in cooperative interactions with calmodulins or calmodulin-like proteins. Recruits calmodulin proteins to microtubules, thus being a potential scaffold in cellular signaling and trafficking. May associate with nucleic acids and regulate gene expression at the transcriptional or post-transcriptional level.</text>
</comment>
<protein>
    <recommendedName>
        <fullName evidence="6">DUF4005 domain-containing protein</fullName>
    </recommendedName>
</protein>
<dbReference type="PANTHER" id="PTHR32295:SF174">
    <property type="entry name" value="PROTEIN IQ-DOMAIN 24"/>
    <property type="match status" value="1"/>
</dbReference>
<dbReference type="SMART" id="SM00015">
    <property type="entry name" value="IQ"/>
    <property type="match status" value="2"/>
</dbReference>
<evidence type="ECO:0000256" key="4">
    <source>
        <dbReference type="ARBA" id="ARBA00045534"/>
    </source>
</evidence>
<organism evidence="7 8">
    <name type="scientific">Lupinus angustifolius</name>
    <name type="common">Narrow-leaved blue lupine</name>
    <dbReference type="NCBI Taxonomy" id="3871"/>
    <lineage>
        <taxon>Eukaryota</taxon>
        <taxon>Viridiplantae</taxon>
        <taxon>Streptophyta</taxon>
        <taxon>Embryophyta</taxon>
        <taxon>Tracheophyta</taxon>
        <taxon>Spermatophyta</taxon>
        <taxon>Magnoliopsida</taxon>
        <taxon>eudicotyledons</taxon>
        <taxon>Gunneridae</taxon>
        <taxon>Pentapetalae</taxon>
        <taxon>rosids</taxon>
        <taxon>fabids</taxon>
        <taxon>Fabales</taxon>
        <taxon>Fabaceae</taxon>
        <taxon>Papilionoideae</taxon>
        <taxon>50 kb inversion clade</taxon>
        <taxon>genistoids sensu lato</taxon>
        <taxon>core genistoids</taxon>
        <taxon>Genisteae</taxon>
        <taxon>Lupinus</taxon>
    </lineage>
</organism>
<sequence length="445" mass="49560">MDFLRRLFGGKKHPPGASADVSRPKPSKDRKKKKTTKDNYNNHNHFDPSVSSLDANNHAIAVAAATAAVAEAALAAAHAAAKVVRLTNGSGPGSSRRDAAAARVQRQLVEETAAVKIQSAFRGYLARRALRALKALVKLQALVRGNIIRKQTSDMLRRMQTLVRLQTRARASRVHLSNNMHTYKSSLCHYPVHEDYEHSLRVNSTKFDGSSILKRCSSNANFRDTDLERARFGSNWLDSWMEESAWNQTRDSPLKNLHNDDEKSDKILEVDTWKPHLNSHHGSSSSFQTPNHYLHTHYNNENFTAYDSPSKHSSKTLNPSLSSRKEAAPRTSENSPQAFSASSRLGSGSRKGPFTPTKSECSWGFFGGYSSHPNYMAYTESSRAKVRSQSAPRQRLEFDRYGSLSSSVQGHADNARLNSDRDSDFKSKGYSTSSHLNRIGSTNLR</sequence>
<evidence type="ECO:0000313" key="8">
    <source>
        <dbReference type="Proteomes" id="UP000188354"/>
    </source>
</evidence>
<reference evidence="7 8" key="1">
    <citation type="journal article" date="2017" name="Plant Biotechnol. J.">
        <title>A comprehensive draft genome sequence for lupin (Lupinus angustifolius), an emerging health food: insights into plant-microbe interactions and legume evolution.</title>
        <authorList>
            <person name="Hane J.K."/>
            <person name="Ming Y."/>
            <person name="Kamphuis L.G."/>
            <person name="Nelson M.N."/>
            <person name="Garg G."/>
            <person name="Atkins C.A."/>
            <person name="Bayer P.E."/>
            <person name="Bravo A."/>
            <person name="Bringans S."/>
            <person name="Cannon S."/>
            <person name="Edwards D."/>
            <person name="Foley R."/>
            <person name="Gao L.L."/>
            <person name="Harrison M.J."/>
            <person name="Huang W."/>
            <person name="Hurgobin B."/>
            <person name="Li S."/>
            <person name="Liu C.W."/>
            <person name="McGrath A."/>
            <person name="Morahan G."/>
            <person name="Murray J."/>
            <person name="Weller J."/>
            <person name="Jian J."/>
            <person name="Singh K.B."/>
        </authorList>
    </citation>
    <scope>NUCLEOTIDE SEQUENCE [LARGE SCALE GENOMIC DNA]</scope>
    <source>
        <strain evidence="8">cv. Tanjil</strain>
        <tissue evidence="7">Whole plant</tissue>
    </source>
</reference>
<dbReference type="InterPro" id="IPR000048">
    <property type="entry name" value="IQ_motif_EF-hand-BS"/>
</dbReference>
<feature type="region of interest" description="Disordered" evidence="5">
    <location>
        <begin position="403"/>
        <end position="445"/>
    </location>
</feature>
<evidence type="ECO:0000256" key="1">
    <source>
        <dbReference type="ARBA" id="ARBA00022860"/>
    </source>
</evidence>
<evidence type="ECO:0000313" key="7">
    <source>
        <dbReference type="EMBL" id="OIV98917.1"/>
    </source>
</evidence>
<comment type="subunit">
    <text evidence="3">Binds to multiple calmodulin (CaM) in the presence of Ca(2+) and CaM-like proteins.</text>
</comment>
<dbReference type="InterPro" id="IPR025064">
    <property type="entry name" value="DUF4005"/>
</dbReference>
<dbReference type="OrthoDB" id="1686972at2759"/>
<evidence type="ECO:0000259" key="6">
    <source>
        <dbReference type="Pfam" id="PF13178"/>
    </source>
</evidence>
<dbReference type="KEGG" id="lang:109325707"/>
<accession>A0A4P1R0A1</accession>
<proteinExistence type="inferred from homology"/>
<dbReference type="Gene3D" id="1.20.5.190">
    <property type="match status" value="1"/>
</dbReference>
<dbReference type="Gramene" id="OIV98917">
    <property type="protein sequence ID" value="OIV98917"/>
    <property type="gene ID" value="TanjilG_07352"/>
</dbReference>
<dbReference type="STRING" id="3871.A0A4P1R0A1"/>
<evidence type="ECO:0000256" key="3">
    <source>
        <dbReference type="ARBA" id="ARBA00024378"/>
    </source>
</evidence>
<dbReference type="SUPFAM" id="SSF52540">
    <property type="entry name" value="P-loop containing nucleoside triphosphate hydrolases"/>
    <property type="match status" value="1"/>
</dbReference>
<comment type="similarity">
    <text evidence="2">Belongs to the IQD family.</text>
</comment>
<dbReference type="CDD" id="cd23767">
    <property type="entry name" value="IQCD"/>
    <property type="match status" value="1"/>
</dbReference>
<dbReference type="Pfam" id="PF13178">
    <property type="entry name" value="DUF4005"/>
    <property type="match status" value="1"/>
</dbReference>
<gene>
    <name evidence="7" type="ORF">TanjilG_07352</name>
</gene>
<feature type="region of interest" description="Disordered" evidence="5">
    <location>
        <begin position="1"/>
        <end position="50"/>
    </location>
</feature>
<keyword evidence="1" id="KW-0112">Calmodulin-binding</keyword>